<dbReference type="Proteomes" id="UP000340077">
    <property type="component" value="Unassembled WGS sequence"/>
</dbReference>
<name>A0A5M3PIU2_9GAMM</name>
<feature type="domain" description="Glycosyltransferase subfamily 4-like N-terminal" evidence="1">
    <location>
        <begin position="108"/>
        <end position="231"/>
    </location>
</feature>
<dbReference type="InterPro" id="IPR028098">
    <property type="entry name" value="Glyco_trans_4-like_N"/>
</dbReference>
<dbReference type="SUPFAM" id="SSF53756">
    <property type="entry name" value="UDP-Glycosyltransferase/glycogen phosphorylase"/>
    <property type="match status" value="1"/>
</dbReference>
<organism evidence="2 3">
    <name type="scientific">Marinobacter salsuginis</name>
    <dbReference type="NCBI Taxonomy" id="418719"/>
    <lineage>
        <taxon>Bacteria</taxon>
        <taxon>Pseudomonadati</taxon>
        <taxon>Pseudomonadota</taxon>
        <taxon>Gammaproteobacteria</taxon>
        <taxon>Pseudomonadales</taxon>
        <taxon>Marinobacteraceae</taxon>
        <taxon>Marinobacter</taxon>
    </lineage>
</organism>
<dbReference type="Pfam" id="PF13439">
    <property type="entry name" value="Glyco_transf_4"/>
    <property type="match status" value="1"/>
</dbReference>
<protein>
    <recommendedName>
        <fullName evidence="1">Glycosyltransferase subfamily 4-like N-terminal domain-containing protein</fullName>
    </recommendedName>
</protein>
<dbReference type="Gene3D" id="3.40.50.2000">
    <property type="entry name" value="Glycogen Phosphorylase B"/>
    <property type="match status" value="2"/>
</dbReference>
<evidence type="ECO:0000259" key="1">
    <source>
        <dbReference type="Pfam" id="PF13439"/>
    </source>
</evidence>
<gene>
    <name evidence="2" type="ORF">MS5N3_02090</name>
</gene>
<reference evidence="2 3" key="1">
    <citation type="journal article" date="2019" name="J. Gen. Appl. Microbiol.">
        <title>Aerobic degradation of cis-dichloroethene by the marine bacterium Marinobacter salsuginis strain 5N-3.</title>
        <authorList>
            <person name="Inoue Y."/>
            <person name="Fukunaga Y."/>
            <person name="Katsumata H."/>
            <person name="Ohji S."/>
            <person name="Hosoyama A."/>
            <person name="Mori K."/>
            <person name="Ando K."/>
        </authorList>
    </citation>
    <scope>NUCLEOTIDE SEQUENCE [LARGE SCALE GENOMIC DNA]</scope>
    <source>
        <strain evidence="2 3">5N-3</strain>
    </source>
</reference>
<accession>A0A5M3PIU2</accession>
<sequence>MRTVKFVRSFPAGSSIVLTSKKKPTDNDNALKHLKLPVNNETIEETPSLDFFRILLGIRKKVKNALISKDKRTSKNTVKTVLNDSAFKARHYRGISQKIKDFIYDLCYFPDQAGPWLIPATIRGVRLVKKNNIDIVFATGSPWSGLVVGYLISAITKKPLIVDFRDPWMNNPFHQSKGKLLDSWNSRLERRVVEKASAVSLNTDPLLSEFLDRYPDQPHDKFFVMPNGFDSNEFYDIEAEPRAGDDKTILLCHAGFLYGVRDPDILLRAIRAANIQLNEAGTKIVFRQIGNVNLAYDLSERFKDLLDDGSLILDATRPYRECLSALSSADVVVNVQPGTRTQIPSKLYDYLAINKPILNITSPDGALGKLVTRKGLGDLVDFNQEEQLVEILIKYANDFNFRSFSGYKNKDEFEITRISEVLSQHIETLFAEE</sequence>
<evidence type="ECO:0000313" key="3">
    <source>
        <dbReference type="Proteomes" id="UP000340077"/>
    </source>
</evidence>
<dbReference type="AlphaFoldDB" id="A0A5M3PIU2"/>
<proteinExistence type="predicted"/>
<dbReference type="GO" id="GO:0016757">
    <property type="term" value="F:glycosyltransferase activity"/>
    <property type="evidence" value="ECO:0007669"/>
    <property type="project" value="UniProtKB-ARBA"/>
</dbReference>
<dbReference type="EMBL" id="BGZH01000001">
    <property type="protein sequence ID" value="GBO82758.1"/>
    <property type="molecule type" value="Genomic_DNA"/>
</dbReference>
<comment type="caution">
    <text evidence="2">The sequence shown here is derived from an EMBL/GenBank/DDBJ whole genome shotgun (WGS) entry which is preliminary data.</text>
</comment>
<keyword evidence="3" id="KW-1185">Reference proteome</keyword>
<evidence type="ECO:0000313" key="2">
    <source>
        <dbReference type="EMBL" id="GBO82758.1"/>
    </source>
</evidence>